<accession>A0A0E9RWB3</accession>
<reference evidence="1" key="1">
    <citation type="submission" date="2014-11" db="EMBL/GenBank/DDBJ databases">
        <authorList>
            <person name="Amaro Gonzalez C."/>
        </authorList>
    </citation>
    <scope>NUCLEOTIDE SEQUENCE</scope>
</reference>
<organism evidence="1">
    <name type="scientific">Anguilla anguilla</name>
    <name type="common">European freshwater eel</name>
    <name type="synonym">Muraena anguilla</name>
    <dbReference type="NCBI Taxonomy" id="7936"/>
    <lineage>
        <taxon>Eukaryota</taxon>
        <taxon>Metazoa</taxon>
        <taxon>Chordata</taxon>
        <taxon>Craniata</taxon>
        <taxon>Vertebrata</taxon>
        <taxon>Euteleostomi</taxon>
        <taxon>Actinopterygii</taxon>
        <taxon>Neopterygii</taxon>
        <taxon>Teleostei</taxon>
        <taxon>Anguilliformes</taxon>
        <taxon>Anguillidae</taxon>
        <taxon>Anguilla</taxon>
    </lineage>
</organism>
<reference evidence="1" key="2">
    <citation type="journal article" date="2015" name="Fish Shellfish Immunol.">
        <title>Early steps in the European eel (Anguilla anguilla)-Vibrio vulnificus interaction in the gills: Role of the RtxA13 toxin.</title>
        <authorList>
            <person name="Callol A."/>
            <person name="Pajuelo D."/>
            <person name="Ebbesson L."/>
            <person name="Teles M."/>
            <person name="MacKenzie S."/>
            <person name="Amaro C."/>
        </authorList>
    </citation>
    <scope>NUCLEOTIDE SEQUENCE</scope>
</reference>
<sequence>MKYNTHTYIHTCTYIYGTYINLFIVNAHVKEKQWILTSFVQSEHFEK</sequence>
<evidence type="ECO:0000313" key="1">
    <source>
        <dbReference type="EMBL" id="JAH32705.1"/>
    </source>
</evidence>
<proteinExistence type="predicted"/>
<name>A0A0E9RWB3_ANGAN</name>
<protein>
    <submittedName>
        <fullName evidence="1">Uncharacterized protein</fullName>
    </submittedName>
</protein>
<dbReference type="EMBL" id="GBXM01075872">
    <property type="protein sequence ID" value="JAH32705.1"/>
    <property type="molecule type" value="Transcribed_RNA"/>
</dbReference>
<dbReference type="AlphaFoldDB" id="A0A0E9RWB3"/>